<sequence length="336" mass="39386">MTKKDTLLEKLHNHFYFKDYEVDVVSETSNMVVLSEKNIPFNYCVKVDEDNLYGFSLSRNPDDNFLDLEDIGFLYNGFAEILIQNVEEEVELFIENKLNISVHKPSLLFEIVKTEIICDDMYARELTHTISLYGYGELENIEELNKYVSKSLFLLGLEKNSYEFQDYPFVTEYIGEDYFYDNNDVDNMLKQEGKRIKALVQNVPDMPFEPIAYYNSGVQETNNDVSFHYFYKSIEYYFDSRLKGEKKQLQKVLQNCEDHLGNAIEFGVAAGIIKQRNITNLNNIIYDRRCRIVHSKKNADKKPPYFLSTNLKIDKNWSILIQMISLVVIGCYSNKK</sequence>
<name>A0A9Q9D5T5_9LACT</name>
<dbReference type="KEGG" id="lfo:LMK00_06640"/>
<reference evidence="1" key="1">
    <citation type="journal article" date="2022" name="Front. Microbiol.">
        <title>Feed Insects as a Reservoir of Granadaene-Producing Lactococci.</title>
        <authorList>
            <person name="Neuzil-Bunesova V."/>
            <person name="Ramirez Garcia A."/>
            <person name="Modrackova N."/>
            <person name="Makovska M."/>
            <person name="Sabolova M."/>
            <person name="Sproer C."/>
            <person name="Bunk B."/>
            <person name="Blom J."/>
            <person name="Schwab C."/>
        </authorList>
    </citation>
    <scope>NUCLEOTIDE SEQUENCE</scope>
    <source>
        <strain evidence="1">I4/6O</strain>
    </source>
</reference>
<dbReference type="Proteomes" id="UP001056730">
    <property type="component" value="Chromosome"/>
</dbReference>
<dbReference type="AlphaFoldDB" id="A0A9Q9D5T5"/>
<accession>A0A9Q9D5T5</accession>
<protein>
    <submittedName>
        <fullName evidence="1">Uncharacterized protein</fullName>
    </submittedName>
</protein>
<dbReference type="EMBL" id="CP086395">
    <property type="protein sequence ID" value="USJ19508.1"/>
    <property type="molecule type" value="Genomic_DNA"/>
</dbReference>
<evidence type="ECO:0000313" key="2">
    <source>
        <dbReference type="Proteomes" id="UP001056730"/>
    </source>
</evidence>
<organism evidence="1 2">
    <name type="scientific">Lactococcus formosensis</name>
    <dbReference type="NCBI Taxonomy" id="1281486"/>
    <lineage>
        <taxon>Bacteria</taxon>
        <taxon>Bacillati</taxon>
        <taxon>Bacillota</taxon>
        <taxon>Bacilli</taxon>
        <taxon>Lactobacillales</taxon>
        <taxon>Streptococcaceae</taxon>
        <taxon>Lactococcus</taxon>
    </lineage>
</organism>
<evidence type="ECO:0000313" key="1">
    <source>
        <dbReference type="EMBL" id="USJ19508.1"/>
    </source>
</evidence>
<proteinExistence type="predicted"/>
<gene>
    <name evidence="1" type="ORF">LMK00_06640</name>
</gene>
<dbReference type="RefSeq" id="WP_252175075.1">
    <property type="nucleotide sequence ID" value="NZ_CP086395.1"/>
</dbReference>